<protein>
    <recommendedName>
        <fullName evidence="1">Bacteriophage T5 Orf172 DNA-binding domain-containing protein</fullName>
    </recommendedName>
</protein>
<feature type="domain" description="Bacteriophage T5 Orf172 DNA-binding" evidence="1">
    <location>
        <begin position="88"/>
        <end position="164"/>
    </location>
</feature>
<reference evidence="3" key="1">
    <citation type="submission" date="2017-04" db="EMBL/GenBank/DDBJ databases">
        <title>Function of individual gut microbiota members based on whole genome sequencing of pure cultures obtained from chicken caecum.</title>
        <authorList>
            <person name="Medvecky M."/>
            <person name="Cejkova D."/>
            <person name="Polansky O."/>
            <person name="Karasova D."/>
            <person name="Kubasova T."/>
            <person name="Cizek A."/>
            <person name="Rychlik I."/>
        </authorList>
    </citation>
    <scope>NUCLEOTIDE SEQUENCE [LARGE SCALE GENOMIC DNA]</scope>
    <source>
        <strain evidence="3">An179</strain>
    </source>
</reference>
<accession>A0A1Y4LQX4</accession>
<dbReference type="InterPro" id="IPR018306">
    <property type="entry name" value="Phage_T5_Orf172_DNA-bd"/>
</dbReference>
<dbReference type="AlphaFoldDB" id="A0A1Y4LQX4"/>
<dbReference type="EMBL" id="NFKL01000007">
    <property type="protein sequence ID" value="OUP59046.1"/>
    <property type="molecule type" value="Genomic_DNA"/>
</dbReference>
<proteinExistence type="predicted"/>
<organism evidence="2 3">
    <name type="scientific">Butyricicoccus pullicaecorum</name>
    <dbReference type="NCBI Taxonomy" id="501571"/>
    <lineage>
        <taxon>Bacteria</taxon>
        <taxon>Bacillati</taxon>
        <taxon>Bacillota</taxon>
        <taxon>Clostridia</taxon>
        <taxon>Eubacteriales</taxon>
        <taxon>Butyricicoccaceae</taxon>
        <taxon>Butyricicoccus</taxon>
    </lineage>
</organism>
<dbReference type="Proteomes" id="UP000195326">
    <property type="component" value="Unassembled WGS sequence"/>
</dbReference>
<evidence type="ECO:0000313" key="3">
    <source>
        <dbReference type="Proteomes" id="UP000195326"/>
    </source>
</evidence>
<name>A0A1Y4LQX4_9FIRM</name>
<evidence type="ECO:0000259" key="1">
    <source>
        <dbReference type="SMART" id="SM00974"/>
    </source>
</evidence>
<dbReference type="Pfam" id="PF10544">
    <property type="entry name" value="T5orf172"/>
    <property type="match status" value="1"/>
</dbReference>
<gene>
    <name evidence="2" type="ORF">B5F15_06145</name>
</gene>
<comment type="caution">
    <text evidence="2">The sequence shown here is derived from an EMBL/GenBank/DDBJ whole genome shotgun (WGS) entry which is preliminary data.</text>
</comment>
<dbReference type="SMART" id="SM00974">
    <property type="entry name" value="T5orf172"/>
    <property type="match status" value="1"/>
</dbReference>
<evidence type="ECO:0000313" key="2">
    <source>
        <dbReference type="EMBL" id="OUP59046.1"/>
    </source>
</evidence>
<sequence>MVSYCASSSNINPCTEQICIIALHSCTSFPFQYSTKEGRIQRRKSMNDLVFLAPNTQELFTDSDSLPPMEYRTRRFESSAGCVYVVEDSESHRCKIGQSINPERRTRTILTQSGIKNGRVYISKQVVNHADCEKFVHNALKESRHFGEWFSCPFETAVDTVDRIIQKFGTLNRASKLIKFADRIQENITEWFLSDSPELLEWFNNNSLEIRISGAGIPNVAWYEHGEMQEMGFDLFATLLLSEDPNH</sequence>